<evidence type="ECO:0000256" key="3">
    <source>
        <dbReference type="ARBA" id="ARBA00022801"/>
    </source>
</evidence>
<dbReference type="OrthoDB" id="9790784at2"/>
<organism evidence="11 12">
    <name type="scientific">Deinococcus arcticus</name>
    <dbReference type="NCBI Taxonomy" id="2136176"/>
    <lineage>
        <taxon>Bacteria</taxon>
        <taxon>Thermotogati</taxon>
        <taxon>Deinococcota</taxon>
        <taxon>Deinococci</taxon>
        <taxon>Deinococcales</taxon>
        <taxon>Deinococcaceae</taxon>
        <taxon>Deinococcus</taxon>
    </lineage>
</organism>
<dbReference type="Pfam" id="PF22148">
    <property type="entry name" value="Fervidolysin_NPro-like"/>
    <property type="match status" value="1"/>
</dbReference>
<reference evidence="11 12" key="1">
    <citation type="submission" date="2018-03" db="EMBL/GenBank/DDBJ databases">
        <title>Draft genome of Deinococcus sp. OD32.</title>
        <authorList>
            <person name="Wang X.-P."/>
            <person name="Du Z.-J."/>
        </authorList>
    </citation>
    <scope>NUCLEOTIDE SEQUENCE [LARGE SCALE GENOMIC DNA]</scope>
    <source>
        <strain evidence="11 12">OD32</strain>
    </source>
</reference>
<dbReference type="InterPro" id="IPR000209">
    <property type="entry name" value="Peptidase_S8/S53_dom"/>
</dbReference>
<feature type="domain" description="Fervidolysin-like N-terminal prodomain" evidence="10">
    <location>
        <begin position="162"/>
        <end position="222"/>
    </location>
</feature>
<feature type="region of interest" description="Disordered" evidence="7">
    <location>
        <begin position="305"/>
        <end position="340"/>
    </location>
</feature>
<keyword evidence="8" id="KW-0732">Signal</keyword>
<sequence length="689" mass="71164">MLYAPMPKPTTCLPGFLLLTVLLGACQPPAPQPLQARTVALGQATSVRVDVPYAGRWRVQERPEWLSVSPQAGTGPVALTVTIDRARATPLKANLAELSAEIKLAWSAGEGSREKTGEVTWPVTARQFELRGRVVAPAQTQGNDAQAAPRVNPAPAPAARGVIVKYRAAAGQTGVRALQAAGVKVSSVQALGGTLTRLNVSDVDAALRTLRADPQVEYAVPNALLRAQGTLAQPVVPGDQYAGLQWSYALAGYAAVWRDMEAGSYSRPVTVAVIDSGVRFDHPDLKGQMWGPGEGALDVLDFEAGEKAGDPPRYDNGDGDGPDTDPTDAGDAGRTTGSHGTHVTGIIAARWGDHGASCEGCSPTGVVGATYKANVKVLPVRVIDSRGDATEADVALAIRYAAGLPVTLKGTTYRTPHAAQVINLSLGGELKAEAARPLCEAIADARAAGALVVAAAGNGYGTTPYYPAACEGAVAVGSVTLSGASAPVRSPFSNAYPQVQLSAPGGAEPYSANSFNGGKLNGSAFPDAIFSTDWNYKENRPMYTAQVGTSQASPQVAALAALLLSKGVTTGAADTLARLNATATDLGAKGRDDLFGFGMINAAAALNAPAVSSGLGLRLQHARGQSFQPALDPLGRFQAYLADGSYAVIGGTDRDSNGVYGETHELRDERQITLGEDTPSADVGDLNPR</sequence>
<dbReference type="GO" id="GO:0004252">
    <property type="term" value="F:serine-type endopeptidase activity"/>
    <property type="evidence" value="ECO:0007669"/>
    <property type="project" value="UniProtKB-UniRule"/>
</dbReference>
<feature type="active site" description="Charge relay system" evidence="5">
    <location>
        <position position="550"/>
    </location>
</feature>
<evidence type="ECO:0000313" key="11">
    <source>
        <dbReference type="EMBL" id="PTA69335.1"/>
    </source>
</evidence>
<dbReference type="Gene3D" id="3.40.50.200">
    <property type="entry name" value="Peptidase S8/S53 domain"/>
    <property type="match status" value="1"/>
</dbReference>
<dbReference type="PRINTS" id="PR00723">
    <property type="entry name" value="SUBTILISIN"/>
</dbReference>
<gene>
    <name evidence="11" type="ORF">C8263_03135</name>
</gene>
<feature type="active site" description="Charge relay system" evidence="5">
    <location>
        <position position="275"/>
    </location>
</feature>
<keyword evidence="4 5" id="KW-0720">Serine protease</keyword>
<dbReference type="Pfam" id="PF00082">
    <property type="entry name" value="Peptidase_S8"/>
    <property type="match status" value="1"/>
</dbReference>
<dbReference type="SUPFAM" id="SSF52743">
    <property type="entry name" value="Subtilisin-like"/>
    <property type="match status" value="1"/>
</dbReference>
<feature type="active site" description="Charge relay system" evidence="5">
    <location>
        <position position="339"/>
    </location>
</feature>
<keyword evidence="2 5" id="KW-0645">Protease</keyword>
<dbReference type="InterPro" id="IPR050131">
    <property type="entry name" value="Peptidase_S8_subtilisin-like"/>
</dbReference>
<dbReference type="Proteomes" id="UP000240317">
    <property type="component" value="Unassembled WGS sequence"/>
</dbReference>
<dbReference type="PROSITE" id="PS00137">
    <property type="entry name" value="SUBTILASE_HIS"/>
    <property type="match status" value="1"/>
</dbReference>
<dbReference type="InterPro" id="IPR022398">
    <property type="entry name" value="Peptidase_S8_His-AS"/>
</dbReference>
<evidence type="ECO:0000256" key="6">
    <source>
        <dbReference type="RuleBase" id="RU003355"/>
    </source>
</evidence>
<dbReference type="AlphaFoldDB" id="A0A2T3WBQ2"/>
<accession>A0A2T3WBQ2</accession>
<dbReference type="PROSITE" id="PS00138">
    <property type="entry name" value="SUBTILASE_SER"/>
    <property type="match status" value="1"/>
</dbReference>
<evidence type="ECO:0000256" key="8">
    <source>
        <dbReference type="SAM" id="SignalP"/>
    </source>
</evidence>
<evidence type="ECO:0000256" key="2">
    <source>
        <dbReference type="ARBA" id="ARBA00022670"/>
    </source>
</evidence>
<feature type="chain" id="PRO_5015467978" evidence="8">
    <location>
        <begin position="25"/>
        <end position="689"/>
    </location>
</feature>
<keyword evidence="3 5" id="KW-0378">Hydrolase</keyword>
<dbReference type="InterPro" id="IPR023828">
    <property type="entry name" value="Peptidase_S8_Ser-AS"/>
</dbReference>
<feature type="compositionally biased region" description="Basic and acidic residues" evidence="7">
    <location>
        <begin position="305"/>
        <end position="316"/>
    </location>
</feature>
<proteinExistence type="inferred from homology"/>
<evidence type="ECO:0000256" key="5">
    <source>
        <dbReference type="PROSITE-ProRule" id="PRU01240"/>
    </source>
</evidence>
<dbReference type="EMBL" id="PYSV01000002">
    <property type="protein sequence ID" value="PTA69335.1"/>
    <property type="molecule type" value="Genomic_DNA"/>
</dbReference>
<dbReference type="PANTHER" id="PTHR43806">
    <property type="entry name" value="PEPTIDASE S8"/>
    <property type="match status" value="1"/>
</dbReference>
<feature type="signal peptide" evidence="8">
    <location>
        <begin position="1"/>
        <end position="24"/>
    </location>
</feature>
<evidence type="ECO:0000256" key="1">
    <source>
        <dbReference type="ARBA" id="ARBA00011073"/>
    </source>
</evidence>
<name>A0A2T3WBQ2_9DEIO</name>
<dbReference type="InterPro" id="IPR023827">
    <property type="entry name" value="Peptidase_S8_Asp-AS"/>
</dbReference>
<keyword evidence="12" id="KW-1185">Reference proteome</keyword>
<dbReference type="PROSITE" id="PS51892">
    <property type="entry name" value="SUBTILASE"/>
    <property type="match status" value="1"/>
</dbReference>
<dbReference type="PANTHER" id="PTHR43806:SF11">
    <property type="entry name" value="CEREVISIN-RELATED"/>
    <property type="match status" value="1"/>
</dbReference>
<evidence type="ECO:0000259" key="9">
    <source>
        <dbReference type="Pfam" id="PF00082"/>
    </source>
</evidence>
<evidence type="ECO:0000256" key="7">
    <source>
        <dbReference type="SAM" id="MobiDB-lite"/>
    </source>
</evidence>
<feature type="domain" description="Peptidase S8/S53" evidence="9">
    <location>
        <begin position="269"/>
        <end position="598"/>
    </location>
</feature>
<dbReference type="InterPro" id="IPR054399">
    <property type="entry name" value="Fervidolysin-like_N_prodom"/>
</dbReference>
<evidence type="ECO:0000259" key="10">
    <source>
        <dbReference type="Pfam" id="PF22148"/>
    </source>
</evidence>
<comment type="caution">
    <text evidence="11">The sequence shown here is derived from an EMBL/GenBank/DDBJ whole genome shotgun (WGS) entry which is preliminary data.</text>
</comment>
<dbReference type="GO" id="GO:0006508">
    <property type="term" value="P:proteolysis"/>
    <property type="evidence" value="ECO:0007669"/>
    <property type="project" value="UniProtKB-KW"/>
</dbReference>
<feature type="compositionally biased region" description="Acidic residues" evidence="7">
    <location>
        <begin position="317"/>
        <end position="328"/>
    </location>
</feature>
<protein>
    <submittedName>
        <fullName evidence="11">Serine protease</fullName>
    </submittedName>
</protein>
<dbReference type="InterPro" id="IPR015500">
    <property type="entry name" value="Peptidase_S8_subtilisin-rel"/>
</dbReference>
<comment type="similarity">
    <text evidence="1 5 6">Belongs to the peptidase S8 family.</text>
</comment>
<evidence type="ECO:0000313" key="12">
    <source>
        <dbReference type="Proteomes" id="UP000240317"/>
    </source>
</evidence>
<dbReference type="InterPro" id="IPR036852">
    <property type="entry name" value="Peptidase_S8/S53_dom_sf"/>
</dbReference>
<dbReference type="PROSITE" id="PS00136">
    <property type="entry name" value="SUBTILASE_ASP"/>
    <property type="match status" value="1"/>
</dbReference>
<evidence type="ECO:0000256" key="4">
    <source>
        <dbReference type="ARBA" id="ARBA00022825"/>
    </source>
</evidence>